<sequence length="69" mass="8218">MKQVSFALPGKKKEEKRKTFSALRGVPISHAETHLRPRRCTFQTRHDKRKRPVAHERLISHVLGRVWEY</sequence>
<evidence type="ECO:0000313" key="1">
    <source>
        <dbReference type="EMBL" id="KAL0119366.1"/>
    </source>
</evidence>
<protein>
    <recommendedName>
        <fullName evidence="3">Ribosomal protein S10</fullName>
    </recommendedName>
</protein>
<reference evidence="1 2" key="1">
    <citation type="submission" date="2023-03" db="EMBL/GenBank/DDBJ databases">
        <title>High recombination rates correlate with genetic variation in Cardiocondyla obscurior ants.</title>
        <authorList>
            <person name="Errbii M."/>
        </authorList>
    </citation>
    <scope>NUCLEOTIDE SEQUENCE [LARGE SCALE GENOMIC DNA]</scope>
    <source>
        <strain evidence="1">Alpha-2009</strain>
        <tissue evidence="1">Whole body</tissue>
    </source>
</reference>
<accession>A0AAW2FX22</accession>
<evidence type="ECO:0000313" key="2">
    <source>
        <dbReference type="Proteomes" id="UP001430953"/>
    </source>
</evidence>
<name>A0AAW2FX22_9HYME</name>
<proteinExistence type="predicted"/>
<keyword evidence="2" id="KW-1185">Reference proteome</keyword>
<gene>
    <name evidence="1" type="ORF">PUN28_007705</name>
</gene>
<comment type="caution">
    <text evidence="1">The sequence shown here is derived from an EMBL/GenBank/DDBJ whole genome shotgun (WGS) entry which is preliminary data.</text>
</comment>
<dbReference type="EMBL" id="JADYXP020000007">
    <property type="protein sequence ID" value="KAL0119366.1"/>
    <property type="molecule type" value="Genomic_DNA"/>
</dbReference>
<dbReference type="AlphaFoldDB" id="A0AAW2FX22"/>
<organism evidence="1 2">
    <name type="scientific">Cardiocondyla obscurior</name>
    <dbReference type="NCBI Taxonomy" id="286306"/>
    <lineage>
        <taxon>Eukaryota</taxon>
        <taxon>Metazoa</taxon>
        <taxon>Ecdysozoa</taxon>
        <taxon>Arthropoda</taxon>
        <taxon>Hexapoda</taxon>
        <taxon>Insecta</taxon>
        <taxon>Pterygota</taxon>
        <taxon>Neoptera</taxon>
        <taxon>Endopterygota</taxon>
        <taxon>Hymenoptera</taxon>
        <taxon>Apocrita</taxon>
        <taxon>Aculeata</taxon>
        <taxon>Formicoidea</taxon>
        <taxon>Formicidae</taxon>
        <taxon>Myrmicinae</taxon>
        <taxon>Cardiocondyla</taxon>
    </lineage>
</organism>
<dbReference type="Proteomes" id="UP001430953">
    <property type="component" value="Unassembled WGS sequence"/>
</dbReference>
<evidence type="ECO:0008006" key="3">
    <source>
        <dbReference type="Google" id="ProtNLM"/>
    </source>
</evidence>